<evidence type="ECO:0000256" key="6">
    <source>
        <dbReference type="ARBA" id="ARBA00022777"/>
    </source>
</evidence>
<evidence type="ECO:0000313" key="12">
    <source>
        <dbReference type="EMBL" id="TQE25027.1"/>
    </source>
</evidence>
<feature type="transmembrane region" description="Helical" evidence="10">
    <location>
        <begin position="44"/>
        <end position="62"/>
    </location>
</feature>
<dbReference type="SMART" id="SM00387">
    <property type="entry name" value="HATPase_c"/>
    <property type="match status" value="1"/>
</dbReference>
<dbReference type="CDD" id="cd16917">
    <property type="entry name" value="HATPase_UhpB-NarQ-NarX-like"/>
    <property type="match status" value="1"/>
</dbReference>
<dbReference type="Pfam" id="PF23539">
    <property type="entry name" value="DUF7134"/>
    <property type="match status" value="1"/>
</dbReference>
<evidence type="ECO:0000256" key="2">
    <source>
        <dbReference type="ARBA" id="ARBA00012438"/>
    </source>
</evidence>
<evidence type="ECO:0000259" key="11">
    <source>
        <dbReference type="SMART" id="SM00387"/>
    </source>
</evidence>
<sequence length="398" mass="41374">MGRGAVGRARLPRGRVADGALAVGVFALSGVGSLPLARGTREEPWQATALSWTLMAVVCGALSVRRRHPVAVAVAVLAGSAAYYLTSTYDGPLMIAVVVALYTVAAEGHLRAAVALASVAVIGTGLGTLAGNRDVNGLSVFMLTGWLVAMVALGRLRHSRLAHAREVERRAATEERLRIARELHDVIGHHISLVNVQSAAALRRLRKNPASGAEQAEEALAAVKESSREALRELRATLGVLRQADESAPTGPLPGLDRLTDLAASARRTGLDVRIRVSGDTGPLPTEVDRAAYRIVQEALTNVTRHARASAVTIHVGRTPGEVTVEVTDDGQGPAPGGTPGSGIGGMRERARALGGDLAAGPREGGGFAVRARLPYGNGRQAGGSGTRQHENGVITRS</sequence>
<keyword evidence="5" id="KW-0547">Nucleotide-binding</keyword>
<feature type="transmembrane region" description="Helical" evidence="10">
    <location>
        <begin position="113"/>
        <end position="131"/>
    </location>
</feature>
<evidence type="ECO:0000256" key="9">
    <source>
        <dbReference type="SAM" id="MobiDB-lite"/>
    </source>
</evidence>
<keyword evidence="10" id="KW-1133">Transmembrane helix</keyword>
<reference evidence="12 13" key="1">
    <citation type="submission" date="2019-03" db="EMBL/GenBank/DDBJ databases">
        <title>Comparative genomic analyses of the sweetpotato soil rot pathogen, Streptomyces ipomoeae.</title>
        <authorList>
            <person name="Ruschel Soares N."/>
            <person name="Badger J.H."/>
            <person name="Huguet-Tapia J.C."/>
            <person name="Clark C.A."/>
            <person name="Pettis G.S."/>
        </authorList>
    </citation>
    <scope>NUCLEOTIDE SEQUENCE [LARGE SCALE GENOMIC DNA]</scope>
    <source>
        <strain evidence="12 13">88-35</strain>
    </source>
</reference>
<keyword evidence="10" id="KW-0472">Membrane</keyword>
<evidence type="ECO:0000256" key="4">
    <source>
        <dbReference type="ARBA" id="ARBA00022679"/>
    </source>
</evidence>
<keyword evidence="3" id="KW-0597">Phosphoprotein</keyword>
<name>A0AAE8VZT5_9ACTN</name>
<keyword evidence="7" id="KW-0067">ATP-binding</keyword>
<dbReference type="Pfam" id="PF07730">
    <property type="entry name" value="HisKA_3"/>
    <property type="match status" value="1"/>
</dbReference>
<evidence type="ECO:0000256" key="8">
    <source>
        <dbReference type="ARBA" id="ARBA00023012"/>
    </source>
</evidence>
<dbReference type="GO" id="GO:0016020">
    <property type="term" value="C:membrane"/>
    <property type="evidence" value="ECO:0007669"/>
    <property type="project" value="InterPro"/>
</dbReference>
<feature type="transmembrane region" description="Helical" evidence="10">
    <location>
        <begin position="69"/>
        <end position="85"/>
    </location>
</feature>
<dbReference type="InterPro" id="IPR036890">
    <property type="entry name" value="HATPase_C_sf"/>
</dbReference>
<dbReference type="GO" id="GO:0000155">
    <property type="term" value="F:phosphorelay sensor kinase activity"/>
    <property type="evidence" value="ECO:0007669"/>
    <property type="project" value="InterPro"/>
</dbReference>
<dbReference type="EC" id="2.7.13.3" evidence="2"/>
<dbReference type="Pfam" id="PF02518">
    <property type="entry name" value="HATPase_c"/>
    <property type="match status" value="1"/>
</dbReference>
<protein>
    <recommendedName>
        <fullName evidence="2">histidine kinase</fullName>
        <ecNumber evidence="2">2.7.13.3</ecNumber>
    </recommendedName>
</protein>
<dbReference type="SUPFAM" id="SSF55874">
    <property type="entry name" value="ATPase domain of HSP90 chaperone/DNA topoisomerase II/histidine kinase"/>
    <property type="match status" value="1"/>
</dbReference>
<feature type="compositionally biased region" description="Gly residues" evidence="9">
    <location>
        <begin position="334"/>
        <end position="346"/>
    </location>
</feature>
<feature type="region of interest" description="Disordered" evidence="9">
    <location>
        <begin position="326"/>
        <end position="347"/>
    </location>
</feature>
<dbReference type="InterPro" id="IPR055558">
    <property type="entry name" value="DUF7134"/>
</dbReference>
<organism evidence="12 13">
    <name type="scientific">Streptomyces ipomoeae</name>
    <dbReference type="NCBI Taxonomy" id="103232"/>
    <lineage>
        <taxon>Bacteria</taxon>
        <taxon>Bacillati</taxon>
        <taxon>Actinomycetota</taxon>
        <taxon>Actinomycetes</taxon>
        <taxon>Kitasatosporales</taxon>
        <taxon>Streptomycetaceae</taxon>
        <taxon>Streptomyces</taxon>
    </lineage>
</organism>
<dbReference type="GO" id="GO:0005524">
    <property type="term" value="F:ATP binding"/>
    <property type="evidence" value="ECO:0007669"/>
    <property type="project" value="UniProtKB-KW"/>
</dbReference>
<evidence type="ECO:0000313" key="13">
    <source>
        <dbReference type="Proteomes" id="UP000318720"/>
    </source>
</evidence>
<feature type="transmembrane region" description="Helical" evidence="10">
    <location>
        <begin position="137"/>
        <end position="156"/>
    </location>
</feature>
<comment type="caution">
    <text evidence="12">The sequence shown here is derived from an EMBL/GenBank/DDBJ whole genome shotgun (WGS) entry which is preliminary data.</text>
</comment>
<keyword evidence="10" id="KW-0812">Transmembrane</keyword>
<dbReference type="RefSeq" id="WP_141584780.1">
    <property type="nucleotide sequence ID" value="NZ_SPAZ01000252.1"/>
</dbReference>
<evidence type="ECO:0000256" key="7">
    <source>
        <dbReference type="ARBA" id="ARBA00022840"/>
    </source>
</evidence>
<evidence type="ECO:0000256" key="5">
    <source>
        <dbReference type="ARBA" id="ARBA00022741"/>
    </source>
</evidence>
<dbReference type="PANTHER" id="PTHR24421">
    <property type="entry name" value="NITRATE/NITRITE SENSOR PROTEIN NARX-RELATED"/>
    <property type="match status" value="1"/>
</dbReference>
<dbReference type="Gene3D" id="3.30.565.10">
    <property type="entry name" value="Histidine kinase-like ATPase, C-terminal domain"/>
    <property type="match status" value="1"/>
</dbReference>
<dbReference type="EMBL" id="SPAZ01000252">
    <property type="protein sequence ID" value="TQE25027.1"/>
    <property type="molecule type" value="Genomic_DNA"/>
</dbReference>
<feature type="region of interest" description="Disordered" evidence="9">
    <location>
        <begin position="376"/>
        <end position="398"/>
    </location>
</feature>
<dbReference type="Proteomes" id="UP000318720">
    <property type="component" value="Unassembled WGS sequence"/>
</dbReference>
<dbReference type="Gene3D" id="1.20.5.1930">
    <property type="match status" value="1"/>
</dbReference>
<keyword evidence="8" id="KW-0902">Two-component regulatory system</keyword>
<dbReference type="InterPro" id="IPR011712">
    <property type="entry name" value="Sig_transdc_His_kin_sub3_dim/P"/>
</dbReference>
<comment type="catalytic activity">
    <reaction evidence="1">
        <text>ATP + protein L-histidine = ADP + protein N-phospho-L-histidine.</text>
        <dbReference type="EC" id="2.7.13.3"/>
    </reaction>
</comment>
<evidence type="ECO:0000256" key="1">
    <source>
        <dbReference type="ARBA" id="ARBA00000085"/>
    </source>
</evidence>
<dbReference type="InterPro" id="IPR003594">
    <property type="entry name" value="HATPase_dom"/>
</dbReference>
<feature type="transmembrane region" description="Helical" evidence="10">
    <location>
        <begin position="20"/>
        <end position="38"/>
    </location>
</feature>
<proteinExistence type="predicted"/>
<evidence type="ECO:0000256" key="3">
    <source>
        <dbReference type="ARBA" id="ARBA00022553"/>
    </source>
</evidence>
<keyword evidence="4" id="KW-0808">Transferase</keyword>
<dbReference type="PANTHER" id="PTHR24421:SF10">
    <property type="entry name" value="NITRATE_NITRITE SENSOR PROTEIN NARQ"/>
    <property type="match status" value="1"/>
</dbReference>
<dbReference type="AlphaFoldDB" id="A0AAE8VZT5"/>
<keyword evidence="6 12" id="KW-0418">Kinase</keyword>
<gene>
    <name evidence="12" type="ORF">Sipo8835_32420</name>
</gene>
<dbReference type="InterPro" id="IPR050482">
    <property type="entry name" value="Sensor_HK_TwoCompSys"/>
</dbReference>
<accession>A0AAE8VZT5</accession>
<dbReference type="GO" id="GO:0046983">
    <property type="term" value="F:protein dimerization activity"/>
    <property type="evidence" value="ECO:0007669"/>
    <property type="project" value="InterPro"/>
</dbReference>
<evidence type="ECO:0000256" key="10">
    <source>
        <dbReference type="SAM" id="Phobius"/>
    </source>
</evidence>
<feature type="domain" description="Histidine kinase/HSP90-like ATPase" evidence="11">
    <location>
        <begin position="287"/>
        <end position="378"/>
    </location>
</feature>